<proteinExistence type="inferred from homology"/>
<evidence type="ECO:0000256" key="12">
    <source>
        <dbReference type="ARBA" id="ARBA00023211"/>
    </source>
</evidence>
<evidence type="ECO:0000256" key="10">
    <source>
        <dbReference type="ARBA" id="ARBA00023034"/>
    </source>
</evidence>
<organism evidence="18 19">
    <name type="scientific">Porites lobata</name>
    <dbReference type="NCBI Taxonomy" id="104759"/>
    <lineage>
        <taxon>Eukaryota</taxon>
        <taxon>Metazoa</taxon>
        <taxon>Cnidaria</taxon>
        <taxon>Anthozoa</taxon>
        <taxon>Hexacorallia</taxon>
        <taxon>Scleractinia</taxon>
        <taxon>Fungiina</taxon>
        <taxon>Poritidae</taxon>
        <taxon>Porites</taxon>
    </lineage>
</organism>
<keyword evidence="11 17" id="KW-0472">Membrane</keyword>
<feature type="transmembrane region" description="Helical" evidence="17">
    <location>
        <begin position="12"/>
        <end position="32"/>
    </location>
</feature>
<evidence type="ECO:0000256" key="17">
    <source>
        <dbReference type="RuleBase" id="RU368119"/>
    </source>
</evidence>
<evidence type="ECO:0000256" key="7">
    <source>
        <dbReference type="ARBA" id="ARBA00022723"/>
    </source>
</evidence>
<dbReference type="EMBL" id="CALNXK010000045">
    <property type="protein sequence ID" value="CAH3128795.1"/>
    <property type="molecule type" value="Genomic_DNA"/>
</dbReference>
<keyword evidence="6 17" id="KW-0812">Transmembrane</keyword>
<comment type="subcellular location">
    <subcellularLocation>
        <location evidence="1 17">Golgi apparatus membrane</location>
        <topology evidence="1 17">Single-pass type II membrane protein</topology>
    </subcellularLocation>
</comment>
<dbReference type="SUPFAM" id="SSF53448">
    <property type="entry name" value="Nucleotide-diphospho-sugar transferases"/>
    <property type="match status" value="1"/>
</dbReference>
<dbReference type="InterPro" id="IPR052261">
    <property type="entry name" value="Glycosyltransferase_13"/>
</dbReference>
<evidence type="ECO:0000256" key="4">
    <source>
        <dbReference type="ARBA" id="ARBA00022676"/>
    </source>
</evidence>
<accession>A0ABN8P0V9</accession>
<evidence type="ECO:0000256" key="9">
    <source>
        <dbReference type="ARBA" id="ARBA00022989"/>
    </source>
</evidence>
<evidence type="ECO:0000256" key="6">
    <source>
        <dbReference type="ARBA" id="ARBA00022692"/>
    </source>
</evidence>
<keyword evidence="12 17" id="KW-0464">Manganese</keyword>
<dbReference type="InterPro" id="IPR004139">
    <property type="entry name" value="Glyco_trans_13"/>
</dbReference>
<dbReference type="PANTHER" id="PTHR10468">
    <property type="entry name" value="PROTEIN O-LINKED-MANNOSE BETA-1,2-N-ACETYLGLUCOSAMINYLTRANSFERASE 1/ALPHA-1,3-MANNOSYL-GLYCOPROTEIN 2-BETA-N-ACETYLGLUCOSAMINYLTRANSFERASE"/>
    <property type="match status" value="1"/>
</dbReference>
<comment type="function">
    <text evidence="13 17">Initiates complex N-linked carbohydrate formation. Essential for the conversion of high-mannose to hybrid and complex N-glycans.</text>
</comment>
<name>A0ABN8P0V9_9CNID</name>
<evidence type="ECO:0000256" key="15">
    <source>
        <dbReference type="ARBA" id="ARBA00041712"/>
    </source>
</evidence>
<evidence type="ECO:0000256" key="8">
    <source>
        <dbReference type="ARBA" id="ARBA00022968"/>
    </source>
</evidence>
<evidence type="ECO:0000256" key="11">
    <source>
        <dbReference type="ARBA" id="ARBA00023136"/>
    </source>
</evidence>
<dbReference type="PANTHER" id="PTHR10468:SF0">
    <property type="entry name" value="ALPHA-1,3-MANNOSYL-GLYCOPROTEIN 2-BETA-N-ACETYLGLUCOSAMINYLTRANSFERASE"/>
    <property type="match status" value="1"/>
</dbReference>
<comment type="catalytic activity">
    <reaction evidence="16 17">
        <text>N(4)-(alpha-D-Man-(1-&gt;3)-[alpha-D-Man-(1-&gt;3)-[alpha-D-Man-(1-&gt;6)]-alpha-D-Man-(1-&gt;6)]-beta-D-Man-(1-&gt;4)-beta-D-GlcNAc-(1-&gt;4)-beta-D-GlcNAc)-L-asparaginyl-[protein] (N-glucan mannose isomer 5A1,2) + UDP-N-acetyl-alpha-D-glucosamine = N(4)-{beta-D-GlcNAc-(1-&gt;2)-alpha-D-Man-(1-&gt;3)-[alpha-D-Man-(1-&gt;3)-[alpha-D-Man-(1-&gt;6)]-alpha-D-Man-(1-&gt;6)]-beta-D-Man-(1-&gt;4)-beta-D-GlcNAc-(1-&gt;4)-beta-D-GlcNAc}-L-asparaginyl-[protein] + UDP + H(+)</text>
        <dbReference type="Rhea" id="RHEA:11456"/>
        <dbReference type="Rhea" id="RHEA-COMP:14367"/>
        <dbReference type="Rhea" id="RHEA-COMP:14368"/>
        <dbReference type="ChEBI" id="CHEBI:15378"/>
        <dbReference type="ChEBI" id="CHEBI:57705"/>
        <dbReference type="ChEBI" id="CHEBI:58223"/>
        <dbReference type="ChEBI" id="CHEBI:59087"/>
        <dbReference type="ChEBI" id="CHEBI:60625"/>
        <dbReference type="EC" id="2.4.1.101"/>
    </reaction>
</comment>
<dbReference type="InterPro" id="IPR029044">
    <property type="entry name" value="Nucleotide-diphossugar_trans"/>
</dbReference>
<keyword evidence="19" id="KW-1185">Reference proteome</keyword>
<evidence type="ECO:0000256" key="5">
    <source>
        <dbReference type="ARBA" id="ARBA00022679"/>
    </source>
</evidence>
<evidence type="ECO:0000256" key="13">
    <source>
        <dbReference type="ARBA" id="ARBA00037706"/>
    </source>
</evidence>
<comment type="pathway">
    <text evidence="2 17">Protein modification; protein glycosylation.</text>
</comment>
<evidence type="ECO:0000256" key="14">
    <source>
        <dbReference type="ARBA" id="ARBA00038949"/>
    </source>
</evidence>
<keyword evidence="5" id="KW-0808">Transferase</keyword>
<reference evidence="18 19" key="1">
    <citation type="submission" date="2022-05" db="EMBL/GenBank/DDBJ databases">
        <authorList>
            <consortium name="Genoscope - CEA"/>
            <person name="William W."/>
        </authorList>
    </citation>
    <scope>NUCLEOTIDE SEQUENCE [LARGE SCALE GENOMIC DNA]</scope>
</reference>
<keyword evidence="8 17" id="KW-0735">Signal-anchor</keyword>
<evidence type="ECO:0000313" key="18">
    <source>
        <dbReference type="EMBL" id="CAH3128795.1"/>
    </source>
</evidence>
<evidence type="ECO:0000256" key="2">
    <source>
        <dbReference type="ARBA" id="ARBA00004922"/>
    </source>
</evidence>
<evidence type="ECO:0000256" key="1">
    <source>
        <dbReference type="ARBA" id="ARBA00004323"/>
    </source>
</evidence>
<keyword evidence="7 17" id="KW-0479">Metal-binding</keyword>
<evidence type="ECO:0000256" key="16">
    <source>
        <dbReference type="ARBA" id="ARBA00049421"/>
    </source>
</evidence>
<keyword evidence="10 17" id="KW-0333">Golgi apparatus</keyword>
<sequence length="473" mass="54432">MKVVFITKQGWLILLVACVFIIGNCLLLYRFLNKASIAENEKLRQLAERYFENDYVRGGRLSELAAAVRVLKKRPTKPRTRLNESETPLHDSTLPLDEKKRLVLIKDAQERTKKSAIKFKVTARTSKEKQSVTTVISSSAANDFVAAIVVIACNRPTVKRCLDLLLKYRPSAKQFPIIVSQDCGHQETADVIASYKDQVRHVKQPDLSNVQGVPGNMLSMMGYYKISRHYKWALGQAFDHLSYDTVIIVEDDLDIAPDFYEYFTATKPLLDKDPSLWCISAWNDNGKEGMVQRNDALYRTDFFPGLGWMLRKSLWDELKPKWPLGFWDDWMREPTQRKNRACIRPEIPRTKTFGRVGVSRGQFFDQHLRFIKLNDQVHPFTKTDLSYLLKDNYDEKFVKRIHTLPLVTVDQLVKKNVFVPEVQVHYSSEQDFQFVAKQLGAMTDFKAGIPRMAYQGIVSIIFSGVTVHLVPSN</sequence>
<comment type="cofactor">
    <cofactor evidence="17">
        <name>Mn(2+)</name>
        <dbReference type="ChEBI" id="CHEBI:29035"/>
    </cofactor>
    <text evidence="17">The cofactor is mostly bound to the substrate.</text>
</comment>
<dbReference type="EC" id="2.4.1.101" evidence="14 17"/>
<protein>
    <recommendedName>
        <fullName evidence="14 17">Alpha-1,3-mannosyl-glycoprotein 2-beta-N-acetylglucosaminyltransferase</fullName>
        <shortName evidence="17">GNT-I</shortName>
        <shortName evidence="17">GlcNAc-T I</shortName>
        <ecNumber evidence="14 17">2.4.1.101</ecNumber>
    </recommendedName>
    <alternativeName>
        <fullName evidence="15 17">N-glycosyl-oligosaccharide-glycoprotein N-acetylglucosaminyltransferase I</fullName>
    </alternativeName>
</protein>
<keyword evidence="9 17" id="KW-1133">Transmembrane helix</keyword>
<dbReference type="Gene3D" id="3.10.180.20">
    <property type="entry name" value="N-Acetylglucosaminyltransferase I, Domain 2"/>
    <property type="match status" value="1"/>
</dbReference>
<comment type="similarity">
    <text evidence="3 17">Belongs to the glycosyltransferase 13 family.</text>
</comment>
<evidence type="ECO:0000256" key="3">
    <source>
        <dbReference type="ARBA" id="ARBA00006492"/>
    </source>
</evidence>
<evidence type="ECO:0000313" key="19">
    <source>
        <dbReference type="Proteomes" id="UP001159405"/>
    </source>
</evidence>
<comment type="caution">
    <text evidence="18">The sequence shown here is derived from an EMBL/GenBank/DDBJ whole genome shotgun (WGS) entry which is preliminary data.</text>
</comment>
<dbReference type="Gene3D" id="3.90.550.10">
    <property type="entry name" value="Spore Coat Polysaccharide Biosynthesis Protein SpsA, Chain A"/>
    <property type="match status" value="1"/>
</dbReference>
<gene>
    <name evidence="18" type="ORF">PLOB_00033512</name>
</gene>
<dbReference type="Proteomes" id="UP001159405">
    <property type="component" value="Unassembled WGS sequence"/>
</dbReference>
<dbReference type="CDD" id="cd02514">
    <property type="entry name" value="GT13_GLCNAC-TI"/>
    <property type="match status" value="1"/>
</dbReference>
<keyword evidence="4 17" id="KW-0328">Glycosyltransferase</keyword>
<dbReference type="Pfam" id="PF03071">
    <property type="entry name" value="GNT-I"/>
    <property type="match status" value="1"/>
</dbReference>